<reference evidence="2" key="2">
    <citation type="submission" date="2020-03" db="EMBL/GenBank/DDBJ databases">
        <authorList>
            <person name="Kislichkina A."/>
            <person name="Dentovskaya S."/>
            <person name="Shaikhutdinov R."/>
            <person name="Ivanov S."/>
            <person name="Sizova A."/>
            <person name="Solomentsev V."/>
            <person name="Bogun A."/>
        </authorList>
    </citation>
    <scope>NUCLEOTIDE SEQUENCE</scope>
    <source>
        <strain evidence="2">SCPM-O-B-8025</strain>
    </source>
</reference>
<dbReference type="KEGG" id="yma:DA391_12995"/>
<protein>
    <submittedName>
        <fullName evidence="1">DUF488 domain-containing protein</fullName>
    </submittedName>
    <submittedName>
        <fullName evidence="2">DUF488 family protein</fullName>
    </submittedName>
</protein>
<name>A0A2R4NWG7_9GAMM</name>
<dbReference type="EMBL" id="CP028487">
    <property type="protein sequence ID" value="AVX40443.1"/>
    <property type="molecule type" value="Genomic_DNA"/>
</dbReference>
<dbReference type="PANTHER" id="PTHR36849:SF1">
    <property type="entry name" value="CYTOPLASMIC PROTEIN"/>
    <property type="match status" value="1"/>
</dbReference>
<accession>A0A2R4NWG7</accession>
<evidence type="ECO:0000313" key="2">
    <source>
        <dbReference type="EMBL" id="NIL25028.1"/>
    </source>
</evidence>
<dbReference type="Proteomes" id="UP000240908">
    <property type="component" value="Chromosome"/>
</dbReference>
<dbReference type="EMBL" id="JAASAN010000001">
    <property type="protein sequence ID" value="NIL25028.1"/>
    <property type="molecule type" value="Genomic_DNA"/>
</dbReference>
<dbReference type="Proteomes" id="UP000698240">
    <property type="component" value="Unassembled WGS sequence"/>
</dbReference>
<keyword evidence="3" id="KW-1185">Reference proteome</keyword>
<dbReference type="InterPro" id="IPR052552">
    <property type="entry name" value="YeaO-like"/>
</dbReference>
<evidence type="ECO:0000313" key="1">
    <source>
        <dbReference type="EMBL" id="AVX40443.1"/>
    </source>
</evidence>
<dbReference type="AlphaFoldDB" id="A0A2R4NWG7"/>
<proteinExistence type="predicted"/>
<organism evidence="2 4">
    <name type="scientific">Yersinia massiliensis</name>
    <dbReference type="NCBI Taxonomy" id="419257"/>
    <lineage>
        <taxon>Bacteria</taxon>
        <taxon>Pseudomonadati</taxon>
        <taxon>Pseudomonadota</taxon>
        <taxon>Gammaproteobacteria</taxon>
        <taxon>Enterobacterales</taxon>
        <taxon>Yersiniaceae</taxon>
        <taxon>Yersinia</taxon>
    </lineage>
</organism>
<evidence type="ECO:0000313" key="3">
    <source>
        <dbReference type="Proteomes" id="UP000240908"/>
    </source>
</evidence>
<gene>
    <name evidence="1" type="ORF">DA391_12995</name>
    <name evidence="2" type="ORF">HB980_00430</name>
</gene>
<evidence type="ECO:0000313" key="4">
    <source>
        <dbReference type="Proteomes" id="UP000698240"/>
    </source>
</evidence>
<dbReference type="PANTHER" id="PTHR36849">
    <property type="entry name" value="CYTOPLASMIC PROTEIN-RELATED"/>
    <property type="match status" value="1"/>
</dbReference>
<reference evidence="1" key="1">
    <citation type="journal article" date="2018" name="Genome Announc.">
        <title>First complete genome sequence of Yersinia massiliensis.</title>
        <authorList>
            <person name="Thomas M.C."/>
            <person name="Arling V."/>
            <person name="Goji N."/>
            <person name="Janzen T.W."/>
            <person name="Duceppe M.-O."/>
            <person name="Mathews A."/>
            <person name="Carrillo C."/>
            <person name="Amoako K."/>
        </authorList>
    </citation>
    <scope>NUCLEOTIDE SEQUENCE</scope>
    <source>
        <strain evidence="1">GTA</strain>
    </source>
</reference>
<sequence length="118" mass="14119">MSANRIMLQRIYDVHPPYKANTFMVDRLWPRGISKTRLDGVVWLKEVAPENELRKWFHQCLNWPEFVVRYQTQLNNSNAWQPLLEVLKQHPITLLYGSRDTEQNHAMVLRDFLLSKLD</sequence>
<dbReference type="Pfam" id="PF22752">
    <property type="entry name" value="DUF488-N3i"/>
    <property type="match status" value="1"/>
</dbReference>